<dbReference type="GO" id="GO:0003700">
    <property type="term" value="F:DNA-binding transcription factor activity"/>
    <property type="evidence" value="ECO:0007669"/>
    <property type="project" value="UniProtKB-UniRule"/>
</dbReference>
<dbReference type="GO" id="GO:0003677">
    <property type="term" value="F:DNA binding"/>
    <property type="evidence" value="ECO:0007669"/>
    <property type="project" value="UniProtKB-KW"/>
</dbReference>
<keyword evidence="7" id="KW-0678">Repressor</keyword>
<keyword evidence="7" id="KW-0055">Arginine biosynthesis</keyword>
<keyword evidence="6 7" id="KW-0804">Transcription</keyword>
<accession>A0A6A8MGF1</accession>
<dbReference type="PANTHER" id="PTHR34471">
    <property type="entry name" value="ARGININE REPRESSOR"/>
    <property type="match status" value="1"/>
</dbReference>
<dbReference type="Proteomes" id="UP000438120">
    <property type="component" value="Unassembled WGS sequence"/>
</dbReference>
<dbReference type="InterPro" id="IPR036251">
    <property type="entry name" value="Arg_repress_C_sf"/>
</dbReference>
<keyword evidence="3 7" id="KW-0963">Cytoplasm</keyword>
<keyword evidence="7" id="KW-0028">Amino-acid biosynthesis</keyword>
<comment type="subcellular location">
    <subcellularLocation>
        <location evidence="1 7">Cytoplasm</location>
    </subcellularLocation>
</comment>
<keyword evidence="5 7" id="KW-0238">DNA-binding</keyword>
<dbReference type="InterPro" id="IPR020900">
    <property type="entry name" value="Arg_repress_DNA-bd"/>
</dbReference>
<dbReference type="RefSeq" id="WP_154549467.1">
    <property type="nucleotide sequence ID" value="NZ_VUMX01000040.1"/>
</dbReference>
<dbReference type="Gene3D" id="1.10.10.10">
    <property type="entry name" value="Winged helix-like DNA-binding domain superfamily/Winged helix DNA-binding domain"/>
    <property type="match status" value="1"/>
</dbReference>
<dbReference type="Pfam" id="PF01316">
    <property type="entry name" value="Arg_repressor"/>
    <property type="match status" value="1"/>
</dbReference>
<dbReference type="OrthoDB" id="9807089at2"/>
<dbReference type="InterPro" id="IPR001669">
    <property type="entry name" value="Arg_repress"/>
</dbReference>
<dbReference type="GO" id="GO:0006526">
    <property type="term" value="P:L-arginine biosynthetic process"/>
    <property type="evidence" value="ECO:0007669"/>
    <property type="project" value="UniProtKB-UniPathway"/>
</dbReference>
<dbReference type="PANTHER" id="PTHR34471:SF1">
    <property type="entry name" value="ARGININE REPRESSOR"/>
    <property type="match status" value="1"/>
</dbReference>
<evidence type="ECO:0000256" key="7">
    <source>
        <dbReference type="HAMAP-Rule" id="MF_00173"/>
    </source>
</evidence>
<dbReference type="EMBL" id="VUMX01000040">
    <property type="protein sequence ID" value="MST87858.1"/>
    <property type="molecule type" value="Genomic_DNA"/>
</dbReference>
<evidence type="ECO:0000313" key="10">
    <source>
        <dbReference type="EMBL" id="MST87858.1"/>
    </source>
</evidence>
<dbReference type="UniPathway" id="UPA00068"/>
<gene>
    <name evidence="7" type="primary">argR</name>
    <name evidence="10" type="ORF">FYJ62_09625</name>
</gene>
<evidence type="ECO:0000256" key="6">
    <source>
        <dbReference type="ARBA" id="ARBA00023163"/>
    </source>
</evidence>
<evidence type="ECO:0000256" key="3">
    <source>
        <dbReference type="ARBA" id="ARBA00022490"/>
    </source>
</evidence>
<sequence length="155" mass="17014">MNYKERRQLIYELVQKNKVETQEQLLGLLKDQGISATQATISRDIHALHITKVPGQDGRSYYAKAPAAVVDKEFQLRQAVAERVATVSCVQFMVVIKTSMKLTYAPVLAGMIDDLEDESIVGTLAGTDTLLAVCKDEASAQKFAQSLQAVLTGRV</sequence>
<comment type="function">
    <text evidence="7">Regulates arginine biosynthesis genes.</text>
</comment>
<evidence type="ECO:0000256" key="4">
    <source>
        <dbReference type="ARBA" id="ARBA00023015"/>
    </source>
</evidence>
<dbReference type="GO" id="GO:0034618">
    <property type="term" value="F:arginine binding"/>
    <property type="evidence" value="ECO:0007669"/>
    <property type="project" value="InterPro"/>
</dbReference>
<evidence type="ECO:0000256" key="5">
    <source>
        <dbReference type="ARBA" id="ARBA00023125"/>
    </source>
</evidence>
<dbReference type="InterPro" id="IPR036388">
    <property type="entry name" value="WH-like_DNA-bd_sf"/>
</dbReference>
<proteinExistence type="inferred from homology"/>
<dbReference type="InterPro" id="IPR020899">
    <property type="entry name" value="Arg_repress_C"/>
</dbReference>
<evidence type="ECO:0000256" key="2">
    <source>
        <dbReference type="ARBA" id="ARBA00008316"/>
    </source>
</evidence>
<evidence type="ECO:0000256" key="1">
    <source>
        <dbReference type="ARBA" id="ARBA00004496"/>
    </source>
</evidence>
<reference evidence="10 11" key="1">
    <citation type="submission" date="2019-08" db="EMBL/GenBank/DDBJ databases">
        <title>In-depth cultivation of the pig gut microbiome towards novel bacterial diversity and tailored functional studies.</title>
        <authorList>
            <person name="Wylensek D."/>
            <person name="Hitch T.C.A."/>
            <person name="Clavel T."/>
        </authorList>
    </citation>
    <scope>NUCLEOTIDE SEQUENCE [LARGE SCALE GENOMIC DNA]</scope>
    <source>
        <strain evidence="10 11">Bifido-178-WT-2B</strain>
    </source>
</reference>
<protein>
    <recommendedName>
        <fullName evidence="7">Arginine repressor</fullName>
    </recommendedName>
</protein>
<dbReference type="HAMAP" id="MF_00173">
    <property type="entry name" value="Arg_repressor"/>
    <property type="match status" value="1"/>
</dbReference>
<evidence type="ECO:0000259" key="9">
    <source>
        <dbReference type="Pfam" id="PF02863"/>
    </source>
</evidence>
<keyword evidence="4 7" id="KW-0805">Transcription regulation</keyword>
<dbReference type="SUPFAM" id="SSF46785">
    <property type="entry name" value="Winged helix' DNA-binding domain"/>
    <property type="match status" value="1"/>
</dbReference>
<name>A0A6A8MGF1_9LACO</name>
<comment type="caution">
    <text evidence="10">The sequence shown here is derived from an EMBL/GenBank/DDBJ whole genome shotgun (WGS) entry which is preliminary data.</text>
</comment>
<evidence type="ECO:0000259" key="8">
    <source>
        <dbReference type="Pfam" id="PF01316"/>
    </source>
</evidence>
<keyword evidence="11" id="KW-1185">Reference proteome</keyword>
<dbReference type="SUPFAM" id="SSF55252">
    <property type="entry name" value="C-terminal domain of arginine repressor"/>
    <property type="match status" value="1"/>
</dbReference>
<organism evidence="10 11">
    <name type="scientific">Lactobacillus porci</name>
    <dbReference type="NCBI Taxonomy" id="2012477"/>
    <lineage>
        <taxon>Bacteria</taxon>
        <taxon>Bacillati</taxon>
        <taxon>Bacillota</taxon>
        <taxon>Bacilli</taxon>
        <taxon>Lactobacillales</taxon>
        <taxon>Lactobacillaceae</taxon>
        <taxon>Lactobacillus</taxon>
    </lineage>
</organism>
<dbReference type="Gene3D" id="3.30.1360.40">
    <property type="match status" value="1"/>
</dbReference>
<dbReference type="GO" id="GO:1900079">
    <property type="term" value="P:regulation of arginine biosynthetic process"/>
    <property type="evidence" value="ECO:0007669"/>
    <property type="project" value="UniProtKB-UniRule"/>
</dbReference>
<dbReference type="GO" id="GO:0005737">
    <property type="term" value="C:cytoplasm"/>
    <property type="evidence" value="ECO:0007669"/>
    <property type="project" value="UniProtKB-SubCell"/>
</dbReference>
<feature type="domain" description="Arginine repressor DNA-binding" evidence="8">
    <location>
        <begin position="1"/>
        <end position="63"/>
    </location>
</feature>
<dbReference type="InterPro" id="IPR036390">
    <property type="entry name" value="WH_DNA-bd_sf"/>
</dbReference>
<comment type="pathway">
    <text evidence="7">Amino-acid biosynthesis; L-arginine biosynthesis [regulation].</text>
</comment>
<dbReference type="Pfam" id="PF02863">
    <property type="entry name" value="Arg_repressor_C"/>
    <property type="match status" value="1"/>
</dbReference>
<dbReference type="PRINTS" id="PR01467">
    <property type="entry name" value="ARGREPRESSOR"/>
</dbReference>
<dbReference type="AlphaFoldDB" id="A0A6A8MGF1"/>
<evidence type="ECO:0000313" key="11">
    <source>
        <dbReference type="Proteomes" id="UP000438120"/>
    </source>
</evidence>
<feature type="domain" description="Arginine repressor C-terminal" evidence="9">
    <location>
        <begin position="82"/>
        <end position="148"/>
    </location>
</feature>
<comment type="similarity">
    <text evidence="2 7">Belongs to the ArgR family.</text>
</comment>
<dbReference type="GO" id="GO:0051259">
    <property type="term" value="P:protein complex oligomerization"/>
    <property type="evidence" value="ECO:0007669"/>
    <property type="project" value="InterPro"/>
</dbReference>